<accession>A0A2Z5ZCW6</accession>
<dbReference type="RefSeq" id="YP_010090981.1">
    <property type="nucleotide sequence ID" value="NC_055721.1"/>
</dbReference>
<organism evidence="1 2">
    <name type="scientific">Escherichia phage EcS1</name>
    <dbReference type="NCBI Taxonomy" id="2083276"/>
    <lineage>
        <taxon>Viruses</taxon>
        <taxon>Duplodnaviria</taxon>
        <taxon>Heunggongvirae</taxon>
        <taxon>Uroviricota</taxon>
        <taxon>Caudoviricetes</taxon>
        <taxon>Pantevenvirales</taxon>
        <taxon>Straboviridae</taxon>
        <taxon>Tevenvirinae</taxon>
        <taxon>Kagamiyamavirus</taxon>
        <taxon>Kagamiyamavirus ecs1</taxon>
    </lineage>
</organism>
<reference evidence="1 2" key="1">
    <citation type="submission" date="2018-02" db="EMBL/GenBank/DDBJ databases">
        <title>Full genome sequencing of a novel polyvalent bacteriophage as one of T4-Family member.</title>
        <authorList>
            <person name="Kawasaki T."/>
            <person name="Saad A.M."/>
            <person name="Yamada T."/>
        </authorList>
    </citation>
    <scope>NUCLEOTIDE SEQUENCE [LARGE SCALE GENOMIC DNA]</scope>
    <source>
        <strain evidence="1 2">EcS1</strain>
    </source>
</reference>
<protein>
    <submittedName>
        <fullName evidence="1">Uncharacterized protein</fullName>
    </submittedName>
</protein>
<evidence type="ECO:0000313" key="2">
    <source>
        <dbReference type="Proteomes" id="UP000250157"/>
    </source>
</evidence>
<proteinExistence type="predicted"/>
<dbReference type="KEGG" id="vg:65108473"/>
<sequence length="41" mass="4850">MVGLDTLIHETNNYYGHPCGALFGNMYRDILWSYFYYAILI</sequence>
<evidence type="ECO:0000313" key="1">
    <source>
        <dbReference type="EMBL" id="BBC78334.1"/>
    </source>
</evidence>
<dbReference type="Proteomes" id="UP000250157">
    <property type="component" value="Segment"/>
</dbReference>
<dbReference type="GeneID" id="65108473"/>
<keyword evidence="2" id="KW-1185">Reference proteome</keyword>
<name>A0A2Z5ZCW6_9CAUD</name>
<dbReference type="EMBL" id="LC371242">
    <property type="protein sequence ID" value="BBC78334.1"/>
    <property type="molecule type" value="Genomic_DNA"/>
</dbReference>